<dbReference type="Proteomes" id="UP000190285">
    <property type="component" value="Unassembled WGS sequence"/>
</dbReference>
<dbReference type="InterPro" id="IPR000415">
    <property type="entry name" value="Nitroreductase-like"/>
</dbReference>
<reference evidence="5" key="1">
    <citation type="submission" date="2017-02" db="EMBL/GenBank/DDBJ databases">
        <authorList>
            <person name="Varghese N."/>
            <person name="Submissions S."/>
        </authorList>
    </citation>
    <scope>NUCLEOTIDE SEQUENCE [LARGE SCALE GENOMIC DNA]</scope>
    <source>
        <strain evidence="5">M1</strain>
    </source>
</reference>
<comment type="similarity">
    <text evidence="1">Belongs to the nitroreductase family.</text>
</comment>
<evidence type="ECO:0000313" key="5">
    <source>
        <dbReference type="Proteomes" id="UP000190285"/>
    </source>
</evidence>
<dbReference type="AlphaFoldDB" id="A0A1T5M4L7"/>
<organism evidence="4 5">
    <name type="scientific">Maledivibacter halophilus</name>
    <dbReference type="NCBI Taxonomy" id="36842"/>
    <lineage>
        <taxon>Bacteria</taxon>
        <taxon>Bacillati</taxon>
        <taxon>Bacillota</taxon>
        <taxon>Clostridia</taxon>
        <taxon>Peptostreptococcales</taxon>
        <taxon>Caminicellaceae</taxon>
        <taxon>Maledivibacter</taxon>
    </lineage>
</organism>
<dbReference type="GO" id="GO:0016491">
    <property type="term" value="F:oxidoreductase activity"/>
    <property type="evidence" value="ECO:0007669"/>
    <property type="project" value="UniProtKB-KW"/>
</dbReference>
<dbReference type="Gene3D" id="3.40.109.10">
    <property type="entry name" value="NADH Oxidase"/>
    <property type="match status" value="1"/>
</dbReference>
<sequence length="180" mass="20731">MNFLNLLKKRESIRKYLDKKVEREKIEACLEAARLAPSACNSQPWRFIIVDDDDLTKKVGKATYSKFIPFNRFADAVPAFAVIVAQNRNLSSKFGGMVKDIPYHFIDIGIAAEHFCLQAVEEGLGTCMMGWFNEKEIKKLLEIPQKERIALIIAMGYHENQGPREKIRKDINSIRSYNKY</sequence>
<keyword evidence="5" id="KW-1185">Reference proteome</keyword>
<name>A0A1T5M4L7_9FIRM</name>
<dbReference type="OrthoDB" id="9812105at2"/>
<evidence type="ECO:0000259" key="3">
    <source>
        <dbReference type="Pfam" id="PF00881"/>
    </source>
</evidence>
<evidence type="ECO:0000313" key="4">
    <source>
        <dbReference type="EMBL" id="SKC83197.1"/>
    </source>
</evidence>
<dbReference type="InterPro" id="IPR029479">
    <property type="entry name" value="Nitroreductase"/>
</dbReference>
<keyword evidence="2" id="KW-0560">Oxidoreductase</keyword>
<evidence type="ECO:0000256" key="2">
    <source>
        <dbReference type="ARBA" id="ARBA00023002"/>
    </source>
</evidence>
<evidence type="ECO:0000256" key="1">
    <source>
        <dbReference type="ARBA" id="ARBA00007118"/>
    </source>
</evidence>
<protein>
    <submittedName>
        <fullName evidence="4">Nitroreductase</fullName>
    </submittedName>
</protein>
<gene>
    <name evidence="4" type="ORF">SAMN02194393_03842</name>
</gene>
<dbReference type="RefSeq" id="WP_079493863.1">
    <property type="nucleotide sequence ID" value="NZ_FUZT01000010.1"/>
</dbReference>
<dbReference type="EMBL" id="FUZT01000010">
    <property type="protein sequence ID" value="SKC83197.1"/>
    <property type="molecule type" value="Genomic_DNA"/>
</dbReference>
<feature type="domain" description="Nitroreductase" evidence="3">
    <location>
        <begin position="7"/>
        <end position="157"/>
    </location>
</feature>
<dbReference type="PANTHER" id="PTHR43673">
    <property type="entry name" value="NAD(P)H NITROREDUCTASE YDGI-RELATED"/>
    <property type="match status" value="1"/>
</dbReference>
<proteinExistence type="inferred from homology"/>
<accession>A0A1T5M4L7</accession>
<dbReference type="STRING" id="36842.SAMN02194393_03842"/>
<dbReference type="PANTHER" id="PTHR43673:SF10">
    <property type="entry name" value="NADH DEHYDROGENASE_NAD(P)H NITROREDUCTASE XCC3605-RELATED"/>
    <property type="match status" value="1"/>
</dbReference>
<dbReference type="Pfam" id="PF00881">
    <property type="entry name" value="Nitroreductase"/>
    <property type="match status" value="1"/>
</dbReference>
<dbReference type="SUPFAM" id="SSF55469">
    <property type="entry name" value="FMN-dependent nitroreductase-like"/>
    <property type="match status" value="1"/>
</dbReference>